<dbReference type="SUPFAM" id="SSF50118">
    <property type="entry name" value="Cell growth inhibitor/plasmid maintenance toxic component"/>
    <property type="match status" value="1"/>
</dbReference>
<evidence type="ECO:0008006" key="3">
    <source>
        <dbReference type="Google" id="ProtNLM"/>
    </source>
</evidence>
<proteinExistence type="predicted"/>
<dbReference type="Pfam" id="PF02452">
    <property type="entry name" value="PemK_toxin"/>
    <property type="match status" value="1"/>
</dbReference>
<protein>
    <recommendedName>
        <fullName evidence="3">Type II toxin-antitoxin system PemK/MazF family toxin</fullName>
    </recommendedName>
</protein>
<evidence type="ECO:0000313" key="2">
    <source>
        <dbReference type="Proteomes" id="UP000019140"/>
    </source>
</evidence>
<dbReference type="EMBL" id="AZHX01001893">
    <property type="protein sequence ID" value="ETW98927.1"/>
    <property type="molecule type" value="Genomic_DNA"/>
</dbReference>
<dbReference type="Proteomes" id="UP000019140">
    <property type="component" value="Unassembled WGS sequence"/>
</dbReference>
<comment type="caution">
    <text evidence="1">The sequence shown here is derived from an EMBL/GenBank/DDBJ whole genome shotgun (WGS) entry which is preliminary data.</text>
</comment>
<sequence>MRRGEVYDARLDPTVGSEQAGSRPVVIVSRDAINASIGEVAKDLALLDDHRRKRELQIRLQVPERDDAALILQVDRETAHIWSELTASARKNGRIVLVSDGLIAATPRRHGLHVMTRNVADFGPTGTMLANPWGDK</sequence>
<name>W4LLS0_9BACT</name>
<reference evidence="1 2" key="1">
    <citation type="journal article" date="2014" name="Nature">
        <title>An environmental bacterial taxon with a large and distinct metabolic repertoire.</title>
        <authorList>
            <person name="Wilson M.C."/>
            <person name="Mori T."/>
            <person name="Ruckert C."/>
            <person name="Uria A.R."/>
            <person name="Helf M.J."/>
            <person name="Takada K."/>
            <person name="Gernert C."/>
            <person name="Steffens U.A."/>
            <person name="Heycke N."/>
            <person name="Schmitt S."/>
            <person name="Rinke C."/>
            <person name="Helfrich E.J."/>
            <person name="Brachmann A.O."/>
            <person name="Gurgui C."/>
            <person name="Wakimoto T."/>
            <person name="Kracht M."/>
            <person name="Crusemann M."/>
            <person name="Hentschel U."/>
            <person name="Abe I."/>
            <person name="Matsunaga S."/>
            <person name="Kalinowski J."/>
            <person name="Takeyama H."/>
            <person name="Piel J."/>
        </authorList>
    </citation>
    <scope>NUCLEOTIDE SEQUENCE [LARGE SCALE GENOMIC DNA]</scope>
    <source>
        <strain evidence="2">TSY2</strain>
    </source>
</reference>
<dbReference type="InterPro" id="IPR003477">
    <property type="entry name" value="PemK-like"/>
</dbReference>
<dbReference type="HOGENOM" id="CLU_118482_8_2_7"/>
<dbReference type="Gene3D" id="3.40.50.1010">
    <property type="entry name" value="5'-nuclease"/>
    <property type="match status" value="1"/>
</dbReference>
<dbReference type="InterPro" id="IPR029060">
    <property type="entry name" value="PIN-like_dom_sf"/>
</dbReference>
<keyword evidence="2" id="KW-1185">Reference proteome</keyword>
<dbReference type="GO" id="GO:0003677">
    <property type="term" value="F:DNA binding"/>
    <property type="evidence" value="ECO:0007669"/>
    <property type="project" value="InterPro"/>
</dbReference>
<organism evidence="1 2">
    <name type="scientific">Candidatus Entotheonella gemina</name>
    <dbReference type="NCBI Taxonomy" id="1429439"/>
    <lineage>
        <taxon>Bacteria</taxon>
        <taxon>Pseudomonadati</taxon>
        <taxon>Nitrospinota/Tectimicrobiota group</taxon>
        <taxon>Candidatus Tectimicrobiota</taxon>
        <taxon>Candidatus Entotheonellia</taxon>
        <taxon>Candidatus Entotheonellales</taxon>
        <taxon>Candidatus Entotheonellaceae</taxon>
        <taxon>Candidatus Entotheonella</taxon>
    </lineage>
</organism>
<evidence type="ECO:0000313" key="1">
    <source>
        <dbReference type="EMBL" id="ETW98927.1"/>
    </source>
</evidence>
<accession>W4LLS0</accession>
<dbReference type="SUPFAM" id="SSF88723">
    <property type="entry name" value="PIN domain-like"/>
    <property type="match status" value="1"/>
</dbReference>
<dbReference type="AlphaFoldDB" id="W4LLS0"/>
<gene>
    <name evidence="1" type="ORF">ETSY2_41915</name>
</gene>